<sequence length="343" mass="38626">MTTPMAQWADFETFMSSVNRVHFQEVRPTWHDKQWGWLSSAGLFIDDERKWESRWISGLTTVWYCRDVATGEEKVAKFVEHDSDEIKVLRRLSAMRDPAIKSAIFPHHIVDCGEAAMILMPRMEAGAFARWAHMGGAVTLRAVGDIAAGLSAFHRRGIAVADVDANNMIFEDSGGRGYVIDMGSAIMLPDNYRPGDLIDIWTAVRLDNHPPEGLLGVDPLAFDAWGLGLFLCLVSTRVRWAYPEFSELDIFKAGALSELMGMMGSDCCATEPSARVSCTLVAKGASILRWWWIAVEFPGRVLPPKVGWAARIWRTWVVWGGWVLWASMVGISRWRIMRGWGRY</sequence>
<name>A0ACB8SMP9_9AGAM</name>
<dbReference type="Proteomes" id="UP000814140">
    <property type="component" value="Unassembled WGS sequence"/>
</dbReference>
<organism evidence="1 2">
    <name type="scientific">Artomyces pyxidatus</name>
    <dbReference type="NCBI Taxonomy" id="48021"/>
    <lineage>
        <taxon>Eukaryota</taxon>
        <taxon>Fungi</taxon>
        <taxon>Dikarya</taxon>
        <taxon>Basidiomycota</taxon>
        <taxon>Agaricomycotina</taxon>
        <taxon>Agaricomycetes</taxon>
        <taxon>Russulales</taxon>
        <taxon>Auriscalpiaceae</taxon>
        <taxon>Artomyces</taxon>
    </lineage>
</organism>
<reference evidence="1" key="1">
    <citation type="submission" date="2021-03" db="EMBL/GenBank/DDBJ databases">
        <authorList>
            <consortium name="DOE Joint Genome Institute"/>
            <person name="Ahrendt S."/>
            <person name="Looney B.P."/>
            <person name="Miyauchi S."/>
            <person name="Morin E."/>
            <person name="Drula E."/>
            <person name="Courty P.E."/>
            <person name="Chicoki N."/>
            <person name="Fauchery L."/>
            <person name="Kohler A."/>
            <person name="Kuo A."/>
            <person name="Labutti K."/>
            <person name="Pangilinan J."/>
            <person name="Lipzen A."/>
            <person name="Riley R."/>
            <person name="Andreopoulos W."/>
            <person name="He G."/>
            <person name="Johnson J."/>
            <person name="Barry K.W."/>
            <person name="Grigoriev I.V."/>
            <person name="Nagy L."/>
            <person name="Hibbett D."/>
            <person name="Henrissat B."/>
            <person name="Matheny P.B."/>
            <person name="Labbe J."/>
            <person name="Martin F."/>
        </authorList>
    </citation>
    <scope>NUCLEOTIDE SEQUENCE</scope>
    <source>
        <strain evidence="1">HHB10654</strain>
    </source>
</reference>
<dbReference type="EMBL" id="MU277254">
    <property type="protein sequence ID" value="KAI0056991.1"/>
    <property type="molecule type" value="Genomic_DNA"/>
</dbReference>
<accession>A0ACB8SMP9</accession>
<proteinExistence type="predicted"/>
<evidence type="ECO:0000313" key="1">
    <source>
        <dbReference type="EMBL" id="KAI0056991.1"/>
    </source>
</evidence>
<gene>
    <name evidence="1" type="ORF">BV25DRAFT_1831628</name>
</gene>
<comment type="caution">
    <text evidence="1">The sequence shown here is derived from an EMBL/GenBank/DDBJ whole genome shotgun (WGS) entry which is preliminary data.</text>
</comment>
<reference evidence="1" key="2">
    <citation type="journal article" date="2022" name="New Phytol.">
        <title>Evolutionary transition to the ectomycorrhizal habit in the genomes of a hyperdiverse lineage of mushroom-forming fungi.</title>
        <authorList>
            <person name="Looney B."/>
            <person name="Miyauchi S."/>
            <person name="Morin E."/>
            <person name="Drula E."/>
            <person name="Courty P.E."/>
            <person name="Kohler A."/>
            <person name="Kuo A."/>
            <person name="LaButti K."/>
            <person name="Pangilinan J."/>
            <person name="Lipzen A."/>
            <person name="Riley R."/>
            <person name="Andreopoulos W."/>
            <person name="He G."/>
            <person name="Johnson J."/>
            <person name="Nolan M."/>
            <person name="Tritt A."/>
            <person name="Barry K.W."/>
            <person name="Grigoriev I.V."/>
            <person name="Nagy L.G."/>
            <person name="Hibbett D."/>
            <person name="Henrissat B."/>
            <person name="Matheny P.B."/>
            <person name="Labbe J."/>
            <person name="Martin F.M."/>
        </authorList>
    </citation>
    <scope>NUCLEOTIDE SEQUENCE</scope>
    <source>
        <strain evidence="1">HHB10654</strain>
    </source>
</reference>
<evidence type="ECO:0000313" key="2">
    <source>
        <dbReference type="Proteomes" id="UP000814140"/>
    </source>
</evidence>
<protein>
    <submittedName>
        <fullName evidence="1">Uncharacterized protein</fullName>
    </submittedName>
</protein>
<keyword evidence="2" id="KW-1185">Reference proteome</keyword>